<dbReference type="GeneID" id="72468457"/>
<dbReference type="AlphaFoldDB" id="A0A9R1C7P5"/>
<keyword evidence="2" id="KW-1185">Reference proteome</keyword>
<dbReference type="Proteomes" id="UP000825483">
    <property type="component" value="Unassembled WGS sequence"/>
</dbReference>
<accession>A0A9R1C7P5</accession>
<gene>
    <name evidence="1" type="ORF">PRLR5076_04030</name>
</gene>
<dbReference type="EMBL" id="BPUB01000001">
    <property type="protein sequence ID" value="GJG57552.1"/>
    <property type="molecule type" value="Genomic_DNA"/>
</dbReference>
<evidence type="ECO:0000313" key="1">
    <source>
        <dbReference type="EMBL" id="GJG57552.1"/>
    </source>
</evidence>
<name>A0A9R1C7P5_9BACT</name>
<reference evidence="1" key="1">
    <citation type="journal article" date="2022" name="Int. J. Syst. Evol. Microbiol.">
        <title>Prevotella lacticifex sp. nov., isolated from the rumen of cows.</title>
        <authorList>
            <person name="Shinkai T."/>
            <person name="Ikeyama N."/>
            <person name="Kumagai M."/>
            <person name="Ohmori H."/>
            <person name="Sakamoto M."/>
            <person name="Ohkuma M."/>
            <person name="Mitsumori M."/>
        </authorList>
    </citation>
    <scope>NUCLEOTIDE SEQUENCE</scope>
    <source>
        <strain evidence="1">R5076</strain>
    </source>
</reference>
<protein>
    <submittedName>
        <fullName evidence="1">Uncharacterized protein</fullName>
    </submittedName>
</protein>
<proteinExistence type="predicted"/>
<sequence length="185" mass="21396">MKYDKLTIMGLPKKFKVYYALDYLYSGCQLPDNPDDIIYDEWPADGDEGEDAMMVYEYNKSATGVYVAYNENVHALSLELSPWASDADVSLYVKLVNAVLKKHPRAKLYAQYDILKGLTEEDEKKMIADRQSYVKRLLKTKDGFTMEGLFHGFTLKVAHLRLAPTLDIQARDLRQMFADMQWEKD</sequence>
<evidence type="ECO:0000313" key="2">
    <source>
        <dbReference type="Proteomes" id="UP000825483"/>
    </source>
</evidence>
<dbReference type="RefSeq" id="WP_223929514.1">
    <property type="nucleotide sequence ID" value="NZ_BPTU01000003.1"/>
</dbReference>
<comment type="caution">
    <text evidence="1">The sequence shown here is derived from an EMBL/GenBank/DDBJ whole genome shotgun (WGS) entry which is preliminary data.</text>
</comment>
<organism evidence="1 2">
    <name type="scientific">Prevotella lacticifex</name>
    <dbReference type="NCBI Taxonomy" id="2854755"/>
    <lineage>
        <taxon>Bacteria</taxon>
        <taxon>Pseudomonadati</taxon>
        <taxon>Bacteroidota</taxon>
        <taxon>Bacteroidia</taxon>
        <taxon>Bacteroidales</taxon>
        <taxon>Prevotellaceae</taxon>
        <taxon>Prevotella</taxon>
    </lineage>
</organism>